<keyword evidence="2" id="KW-0808">Transferase</keyword>
<dbReference type="PANTHER" id="PTHR11927">
    <property type="entry name" value="GALACTOSIDE 2-L-FUCOSYLTRANSFERASE"/>
    <property type="match status" value="1"/>
</dbReference>
<dbReference type="Proteomes" id="UP001215087">
    <property type="component" value="Unassembled WGS sequence"/>
</dbReference>
<evidence type="ECO:0000313" key="4">
    <source>
        <dbReference type="Proteomes" id="UP001215087"/>
    </source>
</evidence>
<proteinExistence type="predicted"/>
<reference evidence="3 4" key="1">
    <citation type="submission" date="2023-02" db="EMBL/GenBank/DDBJ databases">
        <title>Comparative genome analysis of Eubacterium limosum species.</title>
        <authorList>
            <person name="Bak J.E."/>
        </authorList>
    </citation>
    <scope>NUCLEOTIDE SEQUENCE [LARGE SCALE GENOMIC DNA]</scope>
    <source>
        <strain evidence="3 4">KGMB01548</strain>
    </source>
</reference>
<keyword evidence="1" id="KW-0328">Glycosyltransferase</keyword>
<organism evidence="3 4">
    <name type="scientific">Eubacterium limosum</name>
    <dbReference type="NCBI Taxonomy" id="1736"/>
    <lineage>
        <taxon>Bacteria</taxon>
        <taxon>Bacillati</taxon>
        <taxon>Bacillota</taxon>
        <taxon>Clostridia</taxon>
        <taxon>Eubacteriales</taxon>
        <taxon>Eubacteriaceae</taxon>
        <taxon>Eubacterium</taxon>
    </lineage>
</organism>
<sequence>MKIVRFKGGLGNQLFQYTFLKNLESCQPSSNVYADFTDYTLIDKDSIRVPRIKELKIRINEAEKSLIKKVVIFERNTNPIRLKSKIKIGIEGVFNKKYYFEKNRAYSNLKKIKEYTYFDGYWQSWKYVFPMEKELRKEITPRNSLSETTQSVINIIKNESSVFVGIRCGDYLTNKKMVKHYGGFQKDYYLKAMGYMCKQLKDPTFYIFTNDLDFVKKELDLSCFNVKYREDEDQTSDLEELFVMGACKHAIISNSTFNWWGAWLIENKDKIVIAPKKWFHDNKPIDIVPPEWIRM</sequence>
<evidence type="ECO:0000313" key="3">
    <source>
        <dbReference type="EMBL" id="MDE1471018.1"/>
    </source>
</evidence>
<evidence type="ECO:0000256" key="2">
    <source>
        <dbReference type="ARBA" id="ARBA00022679"/>
    </source>
</evidence>
<keyword evidence="4" id="KW-1185">Reference proteome</keyword>
<dbReference type="RefSeq" id="WP_227207374.1">
    <property type="nucleotide sequence ID" value="NZ_JAJCLO010000007.1"/>
</dbReference>
<dbReference type="CDD" id="cd11301">
    <property type="entry name" value="Fut1_Fut2_like"/>
    <property type="match status" value="1"/>
</dbReference>
<dbReference type="PANTHER" id="PTHR11927:SF9">
    <property type="entry name" value="L-FUCOSYLTRANSFERASE"/>
    <property type="match status" value="1"/>
</dbReference>
<protein>
    <submittedName>
        <fullName evidence="3">Alpha-1,2-fucosyltransferase</fullName>
    </submittedName>
</protein>
<dbReference type="Pfam" id="PF01531">
    <property type="entry name" value="Glyco_transf_11"/>
    <property type="match status" value="1"/>
</dbReference>
<dbReference type="EMBL" id="JAQSVD010000006">
    <property type="protein sequence ID" value="MDE1471018.1"/>
    <property type="molecule type" value="Genomic_DNA"/>
</dbReference>
<comment type="caution">
    <text evidence="3">The sequence shown here is derived from an EMBL/GenBank/DDBJ whole genome shotgun (WGS) entry which is preliminary data.</text>
</comment>
<dbReference type="InterPro" id="IPR002516">
    <property type="entry name" value="Glyco_trans_11"/>
</dbReference>
<accession>A0ABT5UPY5</accession>
<name>A0ABT5UPY5_EUBLI</name>
<evidence type="ECO:0000256" key="1">
    <source>
        <dbReference type="ARBA" id="ARBA00022676"/>
    </source>
</evidence>
<gene>
    <name evidence="3" type="ORF">PTZ04_12205</name>
</gene>